<dbReference type="EMBL" id="CP109135">
    <property type="protein sequence ID" value="WSD19582.1"/>
    <property type="molecule type" value="Genomic_DNA"/>
</dbReference>
<evidence type="ECO:0000259" key="2">
    <source>
        <dbReference type="PROSITE" id="PS51332"/>
    </source>
</evidence>
<dbReference type="Proteomes" id="UP001340816">
    <property type="component" value="Chromosome"/>
</dbReference>
<proteinExistence type="predicted"/>
<evidence type="ECO:0000313" key="3">
    <source>
        <dbReference type="EMBL" id="WSD19582.1"/>
    </source>
</evidence>
<organism evidence="3 4">
    <name type="scientific">Streptomyces phaeochromogenes</name>
    <dbReference type="NCBI Taxonomy" id="1923"/>
    <lineage>
        <taxon>Bacteria</taxon>
        <taxon>Bacillati</taxon>
        <taxon>Actinomycetota</taxon>
        <taxon>Actinomycetes</taxon>
        <taxon>Kitasatosporales</taxon>
        <taxon>Streptomycetaceae</taxon>
        <taxon>Streptomyces</taxon>
        <taxon>Streptomyces phaeochromogenes group</taxon>
    </lineage>
</organism>
<dbReference type="SUPFAM" id="SSF52242">
    <property type="entry name" value="Cobalamin (vitamin B12)-binding domain"/>
    <property type="match status" value="1"/>
</dbReference>
<dbReference type="PROSITE" id="PS51332">
    <property type="entry name" value="B12_BINDING"/>
    <property type="match status" value="1"/>
</dbReference>
<sequence>MVNEPARLPAPRGTVIISSVASDAHTWNLVLLQLLLEEMGYHVINLGPCVPDALLVEECVLRRPTMVVISSINGHGYADGLRLAPRLRARPELAATPIVIGGKLGVVEDAVERDRQSAALLEAGFDAVFADAHATDLCRYLRSGDPAGQPAGPSVEPSAGPAVPRTVAGAPGRP</sequence>
<protein>
    <submittedName>
        <fullName evidence="3">Cobalamin-dependent protein</fullName>
    </submittedName>
</protein>
<feature type="domain" description="B12-binding" evidence="2">
    <location>
        <begin position="12"/>
        <end position="151"/>
    </location>
</feature>
<feature type="region of interest" description="Disordered" evidence="1">
    <location>
        <begin position="145"/>
        <end position="174"/>
    </location>
</feature>
<dbReference type="RefSeq" id="WP_326731277.1">
    <property type="nucleotide sequence ID" value="NZ_CP108134.1"/>
</dbReference>
<evidence type="ECO:0000256" key="1">
    <source>
        <dbReference type="SAM" id="MobiDB-lite"/>
    </source>
</evidence>
<dbReference type="InterPro" id="IPR036724">
    <property type="entry name" value="Cobalamin-bd_sf"/>
</dbReference>
<keyword evidence="4" id="KW-1185">Reference proteome</keyword>
<gene>
    <name evidence="3" type="ORF">OHB35_43630</name>
</gene>
<accession>A0ABZ1HLV9</accession>
<dbReference type="Gene3D" id="3.40.50.280">
    <property type="entry name" value="Cobalamin-binding domain"/>
    <property type="match status" value="1"/>
</dbReference>
<reference evidence="3 4" key="1">
    <citation type="submission" date="2022-10" db="EMBL/GenBank/DDBJ databases">
        <title>The complete genomes of actinobacterial strains from the NBC collection.</title>
        <authorList>
            <person name="Joergensen T.S."/>
            <person name="Alvarez Arevalo M."/>
            <person name="Sterndorff E.B."/>
            <person name="Faurdal D."/>
            <person name="Vuksanovic O."/>
            <person name="Mourched A.-S."/>
            <person name="Charusanti P."/>
            <person name="Shaw S."/>
            <person name="Blin K."/>
            <person name="Weber T."/>
        </authorList>
    </citation>
    <scope>NUCLEOTIDE SEQUENCE [LARGE SCALE GENOMIC DNA]</scope>
    <source>
        <strain evidence="3 4">NBC 01752</strain>
    </source>
</reference>
<name>A0ABZ1HLV9_STRPH</name>
<dbReference type="Pfam" id="PF02310">
    <property type="entry name" value="B12-binding"/>
    <property type="match status" value="1"/>
</dbReference>
<dbReference type="CDD" id="cd02065">
    <property type="entry name" value="B12-binding_like"/>
    <property type="match status" value="1"/>
</dbReference>
<dbReference type="GeneID" id="93926832"/>
<dbReference type="InterPro" id="IPR006158">
    <property type="entry name" value="Cobalamin-bd"/>
</dbReference>
<evidence type="ECO:0000313" key="4">
    <source>
        <dbReference type="Proteomes" id="UP001340816"/>
    </source>
</evidence>